<evidence type="ECO:0000313" key="4">
    <source>
        <dbReference type="Proteomes" id="UP001162483"/>
    </source>
</evidence>
<evidence type="ECO:0000313" key="3">
    <source>
        <dbReference type="EMBL" id="CAI9587884.1"/>
    </source>
</evidence>
<feature type="compositionally biased region" description="Basic and acidic residues" evidence="1">
    <location>
        <begin position="69"/>
        <end position="122"/>
    </location>
</feature>
<organism evidence="3 4">
    <name type="scientific">Staurois parvus</name>
    <dbReference type="NCBI Taxonomy" id="386267"/>
    <lineage>
        <taxon>Eukaryota</taxon>
        <taxon>Metazoa</taxon>
        <taxon>Chordata</taxon>
        <taxon>Craniata</taxon>
        <taxon>Vertebrata</taxon>
        <taxon>Euteleostomi</taxon>
        <taxon>Amphibia</taxon>
        <taxon>Batrachia</taxon>
        <taxon>Anura</taxon>
        <taxon>Neobatrachia</taxon>
        <taxon>Ranoidea</taxon>
        <taxon>Ranidae</taxon>
        <taxon>Staurois</taxon>
    </lineage>
</organism>
<dbReference type="Proteomes" id="UP001162483">
    <property type="component" value="Unassembled WGS sequence"/>
</dbReference>
<evidence type="ECO:0000259" key="2">
    <source>
        <dbReference type="Pfam" id="PF17906"/>
    </source>
</evidence>
<proteinExistence type="predicted"/>
<accession>A0ABN9EUH0</accession>
<dbReference type="Pfam" id="PF17906">
    <property type="entry name" value="HTH_48"/>
    <property type="match status" value="1"/>
</dbReference>
<dbReference type="InterPro" id="IPR041426">
    <property type="entry name" value="Mos1_HTH"/>
</dbReference>
<name>A0ABN9EUH0_9NEOB</name>
<reference evidence="3" key="1">
    <citation type="submission" date="2023-05" db="EMBL/GenBank/DDBJ databases">
        <authorList>
            <person name="Stuckert A."/>
        </authorList>
    </citation>
    <scope>NUCLEOTIDE SEQUENCE</scope>
</reference>
<dbReference type="PANTHER" id="PTHR46060">
    <property type="entry name" value="MARINER MOS1 TRANSPOSASE-LIKE PROTEIN"/>
    <property type="match status" value="1"/>
</dbReference>
<dbReference type="Gene3D" id="1.10.10.1450">
    <property type="match status" value="1"/>
</dbReference>
<dbReference type="PANTHER" id="PTHR46060:SF3">
    <property type="entry name" value="PROTEIN GVQW3"/>
    <property type="match status" value="1"/>
</dbReference>
<evidence type="ECO:0000256" key="1">
    <source>
        <dbReference type="SAM" id="MobiDB-lite"/>
    </source>
</evidence>
<dbReference type="EMBL" id="CATNWA010015892">
    <property type="protein sequence ID" value="CAI9587884.1"/>
    <property type="molecule type" value="Genomic_DNA"/>
</dbReference>
<feature type="region of interest" description="Disordered" evidence="1">
    <location>
        <begin position="54"/>
        <end position="142"/>
    </location>
</feature>
<sequence>MSDRNLEQRMNIKLCVKMGKSASETLVLLKEAYGEHSMKKSSVFEWHKRFKEGREDVHDDARSGQPKTQRTDANVDRVRALVQSDRRMSVRDDGRRIEHEQGNRAADSDRGLEDGKALRRDGASNLVRRSEGTSSSDFIPIF</sequence>
<dbReference type="InterPro" id="IPR052709">
    <property type="entry name" value="Transposase-MT_Hybrid"/>
</dbReference>
<protein>
    <recommendedName>
        <fullName evidence="2">Mos1 transposase HTH domain-containing protein</fullName>
    </recommendedName>
</protein>
<comment type="caution">
    <text evidence="3">The sequence shown here is derived from an EMBL/GenBank/DDBJ whole genome shotgun (WGS) entry which is preliminary data.</text>
</comment>
<feature type="compositionally biased region" description="Polar residues" evidence="1">
    <location>
        <begin position="132"/>
        <end position="142"/>
    </location>
</feature>
<feature type="domain" description="Mos1 transposase HTH" evidence="2">
    <location>
        <begin position="14"/>
        <end position="53"/>
    </location>
</feature>
<keyword evidence="4" id="KW-1185">Reference proteome</keyword>
<gene>
    <name evidence="3" type="ORF">SPARVUS_LOCUS10662656</name>
</gene>